<keyword evidence="2" id="KW-0732">Signal</keyword>
<evidence type="ECO:0000313" key="3">
    <source>
        <dbReference type="EMBL" id="CAH2226561.1"/>
    </source>
</evidence>
<dbReference type="AlphaFoldDB" id="A0A8S4QXB9"/>
<keyword evidence="4" id="KW-1185">Reference proteome</keyword>
<evidence type="ECO:0000256" key="2">
    <source>
        <dbReference type="SAM" id="SignalP"/>
    </source>
</evidence>
<sequence length="73" mass="7729">NETERFVTSSRLVCVLYLFGPLCVNAARRTARGAGHGEGRAAGDTAIESNRDGPCFFGKACGTWVAAPSTRHS</sequence>
<proteinExistence type="predicted"/>
<feature type="region of interest" description="Disordered" evidence="1">
    <location>
        <begin position="31"/>
        <end position="50"/>
    </location>
</feature>
<organism evidence="3 4">
    <name type="scientific">Pararge aegeria aegeria</name>
    <dbReference type="NCBI Taxonomy" id="348720"/>
    <lineage>
        <taxon>Eukaryota</taxon>
        <taxon>Metazoa</taxon>
        <taxon>Ecdysozoa</taxon>
        <taxon>Arthropoda</taxon>
        <taxon>Hexapoda</taxon>
        <taxon>Insecta</taxon>
        <taxon>Pterygota</taxon>
        <taxon>Neoptera</taxon>
        <taxon>Endopterygota</taxon>
        <taxon>Lepidoptera</taxon>
        <taxon>Glossata</taxon>
        <taxon>Ditrysia</taxon>
        <taxon>Papilionoidea</taxon>
        <taxon>Nymphalidae</taxon>
        <taxon>Satyrinae</taxon>
        <taxon>Satyrini</taxon>
        <taxon>Parargina</taxon>
        <taxon>Pararge</taxon>
    </lineage>
</organism>
<evidence type="ECO:0000256" key="1">
    <source>
        <dbReference type="SAM" id="MobiDB-lite"/>
    </source>
</evidence>
<feature type="non-terminal residue" evidence="3">
    <location>
        <position position="73"/>
    </location>
</feature>
<dbReference type="Proteomes" id="UP000838756">
    <property type="component" value="Unassembled WGS sequence"/>
</dbReference>
<dbReference type="EMBL" id="CAKXAJ010021573">
    <property type="protein sequence ID" value="CAH2226561.1"/>
    <property type="molecule type" value="Genomic_DNA"/>
</dbReference>
<protein>
    <submittedName>
        <fullName evidence="3">Jg27080 protein</fullName>
    </submittedName>
</protein>
<reference evidence="3" key="1">
    <citation type="submission" date="2022-03" db="EMBL/GenBank/DDBJ databases">
        <authorList>
            <person name="Lindestad O."/>
        </authorList>
    </citation>
    <scope>NUCLEOTIDE SEQUENCE</scope>
</reference>
<feature type="signal peptide" evidence="2">
    <location>
        <begin position="1"/>
        <end position="26"/>
    </location>
</feature>
<gene>
    <name evidence="3" type="primary">jg27080</name>
    <name evidence="3" type="ORF">PAEG_LOCUS7262</name>
</gene>
<evidence type="ECO:0000313" key="4">
    <source>
        <dbReference type="Proteomes" id="UP000838756"/>
    </source>
</evidence>
<comment type="caution">
    <text evidence="3">The sequence shown here is derived from an EMBL/GenBank/DDBJ whole genome shotgun (WGS) entry which is preliminary data.</text>
</comment>
<name>A0A8S4QXB9_9NEOP</name>
<feature type="chain" id="PRO_5035787089" evidence="2">
    <location>
        <begin position="27"/>
        <end position="73"/>
    </location>
</feature>
<accession>A0A8S4QXB9</accession>